<dbReference type="EMBL" id="FOIA01000025">
    <property type="protein sequence ID" value="SET40808.1"/>
    <property type="molecule type" value="Genomic_DNA"/>
</dbReference>
<gene>
    <name evidence="2" type="ORF">SAMN05216326_12538</name>
</gene>
<keyword evidence="3" id="KW-1185">Reference proteome</keyword>
<dbReference type="OrthoDB" id="5526813at2"/>
<name>A0A1I0E7I4_9PROT</name>
<reference evidence="3" key="1">
    <citation type="submission" date="2016-10" db="EMBL/GenBank/DDBJ databases">
        <authorList>
            <person name="Varghese N."/>
            <person name="Submissions S."/>
        </authorList>
    </citation>
    <scope>NUCLEOTIDE SEQUENCE [LARGE SCALE GENOMIC DNA]</scope>
    <source>
        <strain evidence="3">Nm71</strain>
    </source>
</reference>
<accession>A0A1I0E7I4</accession>
<dbReference type="AlphaFoldDB" id="A0A1I0E7I4"/>
<feature type="compositionally biased region" description="Low complexity" evidence="1">
    <location>
        <begin position="143"/>
        <end position="158"/>
    </location>
</feature>
<sequence>MARARNIKPSFLTNEQLADNDPLGRLLFIGLWMYADYNGNLEYRERTLKVQILPFDNCDFRALMINLDKSGLIRFYSDSEKVFVNIPNFNKHQSPHKNERDKPSEIPEYTEDHLYLIDFNTLTINPEKSGVKRECSTSDRAESLFLNPSSLNPESPLPDSGTDTPDSNESSVSFFPQGGEKPPPPATKKNQEPITRETWEAYSVAYESRYGTKPVRNATVSSQLAQFVKRIGKDESPRVAEFFVHHNNQFYVTKMHTVGLLLADAEKLRTEWATKRTVTQTQARQMDRTQARGSVFNNLISEVKASASK</sequence>
<evidence type="ECO:0000313" key="2">
    <source>
        <dbReference type="EMBL" id="SET40808.1"/>
    </source>
</evidence>
<proteinExistence type="predicted"/>
<evidence type="ECO:0000313" key="3">
    <source>
        <dbReference type="Proteomes" id="UP000199345"/>
    </source>
</evidence>
<feature type="compositionally biased region" description="Basic and acidic residues" evidence="1">
    <location>
        <begin position="129"/>
        <end position="142"/>
    </location>
</feature>
<dbReference type="RefSeq" id="WP_090659921.1">
    <property type="nucleotide sequence ID" value="NZ_FOIA01000025.1"/>
</dbReference>
<evidence type="ECO:0000256" key="1">
    <source>
        <dbReference type="SAM" id="MobiDB-lite"/>
    </source>
</evidence>
<organism evidence="2 3">
    <name type="scientific">Nitrosomonas marina</name>
    <dbReference type="NCBI Taxonomy" id="917"/>
    <lineage>
        <taxon>Bacteria</taxon>
        <taxon>Pseudomonadati</taxon>
        <taxon>Pseudomonadota</taxon>
        <taxon>Betaproteobacteria</taxon>
        <taxon>Nitrosomonadales</taxon>
        <taxon>Nitrosomonadaceae</taxon>
        <taxon>Nitrosomonas</taxon>
    </lineage>
</organism>
<dbReference type="Proteomes" id="UP000199345">
    <property type="component" value="Unassembled WGS sequence"/>
</dbReference>
<protein>
    <submittedName>
        <fullName evidence="2">Uncharacterized protein</fullName>
    </submittedName>
</protein>
<feature type="region of interest" description="Disordered" evidence="1">
    <location>
        <begin position="129"/>
        <end position="195"/>
    </location>
</feature>
<feature type="compositionally biased region" description="Polar residues" evidence="1">
    <location>
        <begin position="161"/>
        <end position="174"/>
    </location>
</feature>